<proteinExistence type="predicted"/>
<gene>
    <name evidence="1" type="ORF">NMU02_06200</name>
</gene>
<dbReference type="Pfam" id="PF12741">
    <property type="entry name" value="SusD-like"/>
    <property type="match status" value="1"/>
</dbReference>
<dbReference type="Proteomes" id="UP001205603">
    <property type="component" value="Unassembled WGS sequence"/>
</dbReference>
<dbReference type="PROSITE" id="PS51257">
    <property type="entry name" value="PROKAR_LIPOPROTEIN"/>
    <property type="match status" value="1"/>
</dbReference>
<evidence type="ECO:0000313" key="2">
    <source>
        <dbReference type="Proteomes" id="UP001205603"/>
    </source>
</evidence>
<reference evidence="1 2" key="1">
    <citation type="submission" date="2022-07" db="EMBL/GenBank/DDBJ databases">
        <title>Fecal culturing of patients with breast cancer.</title>
        <authorList>
            <person name="Teng N.M.Y."/>
            <person name="Kiu R."/>
            <person name="Evans R."/>
            <person name="Baker D.J."/>
            <person name="Zenner C."/>
            <person name="Robinson S.D."/>
            <person name="Hall L.J."/>
        </authorList>
    </citation>
    <scope>NUCLEOTIDE SEQUENCE [LARGE SCALE GENOMIC DNA]</scope>
    <source>
        <strain evidence="1 2">LH1063</strain>
    </source>
</reference>
<dbReference type="Gene3D" id="1.25.40.390">
    <property type="match status" value="1"/>
</dbReference>
<comment type="caution">
    <text evidence="1">The sequence shown here is derived from an EMBL/GenBank/DDBJ whole genome shotgun (WGS) entry which is preliminary data.</text>
</comment>
<accession>A0ABT1MI10</accession>
<keyword evidence="2" id="KW-1185">Reference proteome</keyword>
<dbReference type="InterPro" id="IPR011990">
    <property type="entry name" value="TPR-like_helical_dom_sf"/>
</dbReference>
<dbReference type="RefSeq" id="WP_255026633.1">
    <property type="nucleotide sequence ID" value="NZ_JANDHW010000005.1"/>
</dbReference>
<dbReference type="SUPFAM" id="SSF48452">
    <property type="entry name" value="TPR-like"/>
    <property type="match status" value="1"/>
</dbReference>
<keyword evidence="1" id="KW-0449">Lipoprotein</keyword>
<name>A0ABT1MI10_9BACT</name>
<organism evidence="1 2">
    <name type="scientific">Coprobacter tertius</name>
    <dbReference type="NCBI Taxonomy" id="2944915"/>
    <lineage>
        <taxon>Bacteria</taxon>
        <taxon>Pseudomonadati</taxon>
        <taxon>Bacteroidota</taxon>
        <taxon>Bacteroidia</taxon>
        <taxon>Bacteroidales</taxon>
        <taxon>Barnesiellaceae</taxon>
        <taxon>Coprobacter</taxon>
    </lineage>
</organism>
<evidence type="ECO:0000313" key="1">
    <source>
        <dbReference type="EMBL" id="MCP9611679.1"/>
    </source>
</evidence>
<dbReference type="InterPro" id="IPR024302">
    <property type="entry name" value="SusD-like"/>
</dbReference>
<protein>
    <submittedName>
        <fullName evidence="1">SusD/RagB family nutrient-binding outer membrane lipoprotein</fullName>
    </submittedName>
</protein>
<sequence>MKKYIFPAILAAFTFVTFQSCLDYDMPGDELLDTETEVDPQIFHGAADKIDYRKEISEEGFKQAEINLKTNFSQMLTAQYAMRGGKEGTYPGAHQYQFQFSLITDNYAGYLCLPHNFDGRIKSTYAKSVFIDGANGSFNIVKNGLVPLLNHPDIDSIPEFKAIALLLYDYSSQEMADLFGALPYADYKANKQDHPFEFNSVRDIYYTIVDNIDTITACFKHYETRPQWYKTRVDKLLLKYDVVTMGLSIDNWARFANSLKLRIAMHSVKVESNQAKQWAEEAVNGGVIEATSQEVGLIPTLLGFTNPLVEISETWGDTRMNASFESLLASLKHPYMEYLFLKNSDALVNDADESDVLPADSRIVGLRAGIPMIPGQSAKTNPRERYSRLNKKSMNNAPLYLMKLSEVDFLRAEGSVRGWNMGGTAQFFYERGIDNAYVEDRSGSDKNEYLNRLSDYKNLASAIDYTYIDPMDHANNMPSVTKIGVKWNEGDDREIKLEKIITQKFIALFPNSFEAWGEMRRTGYPKEFPVLNVDDGDGSLKPGDLVRRLLFPSDTDAKKQDIETSGKKALGGLDQQATRVWWDTTAPNF</sequence>
<dbReference type="EMBL" id="JANDHW010000005">
    <property type="protein sequence ID" value="MCP9611679.1"/>
    <property type="molecule type" value="Genomic_DNA"/>
</dbReference>